<sequence length="160" mass="17436">MSMPSSPTSIHISSFVVLSGMSAPSHSSMNLAEHLAAIAPAPAFVVCTPFPFDFQTFSEGVGWLEQRLHESYVFGASVVEAAVCWIEGENKTWRRSAAQHPDDGSAAPNSALTHGVLSLPPRRPTLLQSELPRLRSGPRRSHLLCIRRCSMQPLPSRHPV</sequence>
<organism evidence="2 3">
    <name type="scientific">Galerina marginata (strain CBS 339.88)</name>
    <dbReference type="NCBI Taxonomy" id="685588"/>
    <lineage>
        <taxon>Eukaryota</taxon>
        <taxon>Fungi</taxon>
        <taxon>Dikarya</taxon>
        <taxon>Basidiomycota</taxon>
        <taxon>Agaricomycotina</taxon>
        <taxon>Agaricomycetes</taxon>
        <taxon>Agaricomycetidae</taxon>
        <taxon>Agaricales</taxon>
        <taxon>Agaricineae</taxon>
        <taxon>Strophariaceae</taxon>
        <taxon>Galerina</taxon>
    </lineage>
</organism>
<protein>
    <submittedName>
        <fullName evidence="2">Uncharacterized protein</fullName>
    </submittedName>
</protein>
<dbReference type="EMBL" id="KL142378">
    <property type="protein sequence ID" value="KDR76747.1"/>
    <property type="molecule type" value="Genomic_DNA"/>
</dbReference>
<evidence type="ECO:0000313" key="3">
    <source>
        <dbReference type="Proteomes" id="UP000027222"/>
    </source>
</evidence>
<name>A0A067T332_GALM3</name>
<reference evidence="3" key="1">
    <citation type="journal article" date="2014" name="Proc. Natl. Acad. Sci. U.S.A.">
        <title>Extensive sampling of basidiomycete genomes demonstrates inadequacy of the white-rot/brown-rot paradigm for wood decay fungi.</title>
        <authorList>
            <person name="Riley R."/>
            <person name="Salamov A.A."/>
            <person name="Brown D.W."/>
            <person name="Nagy L.G."/>
            <person name="Floudas D."/>
            <person name="Held B.W."/>
            <person name="Levasseur A."/>
            <person name="Lombard V."/>
            <person name="Morin E."/>
            <person name="Otillar R."/>
            <person name="Lindquist E.A."/>
            <person name="Sun H."/>
            <person name="LaButti K.M."/>
            <person name="Schmutz J."/>
            <person name="Jabbour D."/>
            <person name="Luo H."/>
            <person name="Baker S.E."/>
            <person name="Pisabarro A.G."/>
            <person name="Walton J.D."/>
            <person name="Blanchette R.A."/>
            <person name="Henrissat B."/>
            <person name="Martin F."/>
            <person name="Cullen D."/>
            <person name="Hibbett D.S."/>
            <person name="Grigoriev I.V."/>
        </authorList>
    </citation>
    <scope>NUCLEOTIDE SEQUENCE [LARGE SCALE GENOMIC DNA]</scope>
    <source>
        <strain evidence="3">CBS 339.88</strain>
    </source>
</reference>
<accession>A0A067T332</accession>
<feature type="region of interest" description="Disordered" evidence="1">
    <location>
        <begin position="95"/>
        <end position="121"/>
    </location>
</feature>
<keyword evidence="3" id="KW-1185">Reference proteome</keyword>
<gene>
    <name evidence="2" type="ORF">GALMADRAFT_225670</name>
</gene>
<evidence type="ECO:0000313" key="2">
    <source>
        <dbReference type="EMBL" id="KDR76747.1"/>
    </source>
</evidence>
<proteinExistence type="predicted"/>
<dbReference type="HOGENOM" id="CLU_1652259_0_0_1"/>
<dbReference type="AlphaFoldDB" id="A0A067T332"/>
<evidence type="ECO:0000256" key="1">
    <source>
        <dbReference type="SAM" id="MobiDB-lite"/>
    </source>
</evidence>
<dbReference type="Proteomes" id="UP000027222">
    <property type="component" value="Unassembled WGS sequence"/>
</dbReference>